<gene>
    <name evidence="1" type="ORF">SEA_KIMBERLIUM_61</name>
</gene>
<dbReference type="SUPFAM" id="SSF46689">
    <property type="entry name" value="Homeodomain-like"/>
    <property type="match status" value="1"/>
</dbReference>
<name>A0A0K1LL28_9CAUD</name>
<organism evidence="1 2">
    <name type="scientific">Mycobacterium phage Kimberlium</name>
    <dbReference type="NCBI Taxonomy" id="1662284"/>
    <lineage>
        <taxon>Viruses</taxon>
        <taxon>Duplodnaviria</taxon>
        <taxon>Heunggongvirae</taxon>
        <taxon>Uroviricota</taxon>
        <taxon>Caudoviricetes</taxon>
        <taxon>Gracegardnervirinae</taxon>
        <taxon>Cheoctovirus</taxon>
        <taxon>Cheoctovirus kimberlium</taxon>
    </lineage>
</organism>
<dbReference type="OrthoDB" id="17091at10239"/>
<sequence length="117" mass="13093">MRRGAKLPEWVVERIVALSWNGWTTGDIAKEVGCSDRTVSRVRVRHGISRGEAHDPIPEHVLAQAARLLDDGASYTDAAATVGCSRTALRRKFPGRGWDRRQCAEWRVIARMERAIA</sequence>
<proteinExistence type="predicted"/>
<keyword evidence="2" id="KW-1185">Reference proteome</keyword>
<evidence type="ECO:0000313" key="1">
    <source>
        <dbReference type="EMBL" id="AKU43139.1"/>
    </source>
</evidence>
<dbReference type="Proteomes" id="UP000201966">
    <property type="component" value="Segment"/>
</dbReference>
<reference evidence="1 2" key="1">
    <citation type="submission" date="2015-05" db="EMBL/GenBank/DDBJ databases">
        <authorList>
            <person name="Richman A.P."/>
            <person name="Katsanos I.J."/>
            <person name="Rivera S.N."/>
            <person name="DeCurzio J.M."/>
            <person name="Murray A.V."/>
            <person name="Krukonis G.P."/>
            <person name="Delesalle V.A."/>
            <person name="Bradley K.W."/>
            <person name="Asai D.J."/>
            <person name="Bowman C.A."/>
            <person name="Russell D.A."/>
            <person name="Pope W.H."/>
            <person name="Jacobs-Sera D."/>
            <person name="Hendrix R.W."/>
            <person name="Hatfull G.F."/>
        </authorList>
    </citation>
    <scope>NUCLEOTIDE SEQUENCE [LARGE SCALE GENOMIC DNA]</scope>
</reference>
<protein>
    <submittedName>
        <fullName evidence="1">Helix-turn-helix DNA binding protein</fullName>
    </submittedName>
</protein>
<evidence type="ECO:0000313" key="2">
    <source>
        <dbReference type="Proteomes" id="UP000201966"/>
    </source>
</evidence>
<dbReference type="InterPro" id="IPR009057">
    <property type="entry name" value="Homeodomain-like_sf"/>
</dbReference>
<accession>A0A0K1LL28</accession>
<dbReference type="Gene3D" id="1.10.10.60">
    <property type="entry name" value="Homeodomain-like"/>
    <property type="match status" value="2"/>
</dbReference>
<dbReference type="GeneID" id="26625310"/>
<dbReference type="Pfam" id="PF13384">
    <property type="entry name" value="HTH_23"/>
    <property type="match status" value="1"/>
</dbReference>
<dbReference type="KEGG" id="vg:26625310"/>
<dbReference type="EMBL" id="KR935214">
    <property type="protein sequence ID" value="AKU43139.1"/>
    <property type="molecule type" value="Genomic_DNA"/>
</dbReference>
<dbReference type="RefSeq" id="YP_009198165.1">
    <property type="nucleotide sequence ID" value="NC_028792.1"/>
</dbReference>